<evidence type="ECO:0000313" key="3">
    <source>
        <dbReference type="Proteomes" id="UP000267128"/>
    </source>
</evidence>
<keyword evidence="3" id="KW-1185">Reference proteome</keyword>
<dbReference type="InterPro" id="IPR029058">
    <property type="entry name" value="AB_hydrolase_fold"/>
</dbReference>
<dbReference type="SUPFAM" id="SSF53474">
    <property type="entry name" value="alpha/beta-Hydrolases"/>
    <property type="match status" value="1"/>
</dbReference>
<evidence type="ECO:0000313" key="2">
    <source>
        <dbReference type="EMBL" id="RNL60502.1"/>
    </source>
</evidence>
<dbReference type="GO" id="GO:0016787">
    <property type="term" value="F:hydrolase activity"/>
    <property type="evidence" value="ECO:0007669"/>
    <property type="project" value="UniProtKB-KW"/>
</dbReference>
<name>A0A3N0CAJ8_9ACTN</name>
<feature type="domain" description="AB hydrolase-1" evidence="1">
    <location>
        <begin position="28"/>
        <end position="261"/>
    </location>
</feature>
<comment type="caution">
    <text evidence="2">The sequence shown here is derived from an EMBL/GenBank/DDBJ whole genome shotgun (WGS) entry which is preliminary data.</text>
</comment>
<keyword evidence="2" id="KW-0378">Hydrolase</keyword>
<dbReference type="RefSeq" id="WP_123229254.1">
    <property type="nucleotide sequence ID" value="NZ_RJSE01000009.1"/>
</dbReference>
<dbReference type="PANTHER" id="PTHR43798:SF29">
    <property type="entry name" value="AB HYDROLASE-1 DOMAIN-CONTAINING PROTEIN"/>
    <property type="match status" value="1"/>
</dbReference>
<evidence type="ECO:0000259" key="1">
    <source>
        <dbReference type="Pfam" id="PF12697"/>
    </source>
</evidence>
<proteinExistence type="predicted"/>
<organism evidence="2 3">
    <name type="scientific">Nocardioides marmoriginsengisoli</name>
    <dbReference type="NCBI Taxonomy" id="661483"/>
    <lineage>
        <taxon>Bacteria</taxon>
        <taxon>Bacillati</taxon>
        <taxon>Actinomycetota</taxon>
        <taxon>Actinomycetes</taxon>
        <taxon>Propionibacteriales</taxon>
        <taxon>Nocardioidaceae</taxon>
        <taxon>Nocardioides</taxon>
    </lineage>
</organism>
<dbReference type="Pfam" id="PF12697">
    <property type="entry name" value="Abhydrolase_6"/>
    <property type="match status" value="1"/>
</dbReference>
<dbReference type="PANTHER" id="PTHR43798">
    <property type="entry name" value="MONOACYLGLYCEROL LIPASE"/>
    <property type="match status" value="1"/>
</dbReference>
<sequence length="272" mass="28748">MTLVDVNGIRLNITDSGAPAGRPDAPTLVMGHGLLFSTTMWRHQIEALRSSYRCVAIDWRGQGATPPTESGYDMDTLYDDAAALIEHLDVGPVHYLGLSMGGFVGLRLGARRPDLIRSLTLIDTSAGPEDPEKVSKYRLLATIYGVLGMKPLLGQVAPIMFTPAFMDTDAGKATVDTWTAELATQQRKGVKKAIRGVTDRAALGDEIRGITAPTLVIVGSEDVATPVAKAEAIAAAISGSRLDILAGVGHVSTLEDPARINACVQEFLAGLG</sequence>
<dbReference type="Proteomes" id="UP000267128">
    <property type="component" value="Unassembled WGS sequence"/>
</dbReference>
<dbReference type="AlphaFoldDB" id="A0A3N0CAJ8"/>
<dbReference type="EMBL" id="RJSE01000009">
    <property type="protein sequence ID" value="RNL60502.1"/>
    <property type="molecule type" value="Genomic_DNA"/>
</dbReference>
<dbReference type="Gene3D" id="3.40.50.1820">
    <property type="entry name" value="alpha/beta hydrolase"/>
    <property type="match status" value="1"/>
</dbReference>
<accession>A0A3N0CAJ8</accession>
<dbReference type="InterPro" id="IPR050266">
    <property type="entry name" value="AB_hydrolase_sf"/>
</dbReference>
<protein>
    <submittedName>
        <fullName evidence="2">Alpha/beta fold hydrolase</fullName>
    </submittedName>
</protein>
<dbReference type="OrthoDB" id="9785847at2"/>
<gene>
    <name evidence="2" type="ORF">EFK50_19465</name>
</gene>
<dbReference type="InterPro" id="IPR000073">
    <property type="entry name" value="AB_hydrolase_1"/>
</dbReference>
<reference evidence="2 3" key="1">
    <citation type="submission" date="2018-11" db="EMBL/GenBank/DDBJ databases">
        <authorList>
            <person name="Li F."/>
        </authorList>
    </citation>
    <scope>NUCLEOTIDE SEQUENCE [LARGE SCALE GENOMIC DNA]</scope>
    <source>
        <strain evidence="2 3">Gsoil 097</strain>
    </source>
</reference>
<dbReference type="PRINTS" id="PR00111">
    <property type="entry name" value="ABHYDROLASE"/>
</dbReference>